<dbReference type="InterPro" id="IPR040162">
    <property type="entry name" value="MGST1-like"/>
</dbReference>
<keyword evidence="15" id="KW-1185">Reference proteome</keyword>
<comment type="function">
    <text evidence="1">Conjugation of reduced glutathione to a wide number of exogenous and endogenous hydrophobic electrophiles.</text>
</comment>
<evidence type="ECO:0000256" key="3">
    <source>
        <dbReference type="ARBA" id="ARBA00012452"/>
    </source>
</evidence>
<dbReference type="InterPro" id="IPR023352">
    <property type="entry name" value="MAPEG-like_dom_sf"/>
</dbReference>
<keyword evidence="5 13" id="KW-0812">Transmembrane</keyword>
<evidence type="ECO:0000256" key="6">
    <source>
        <dbReference type="ARBA" id="ARBA00022824"/>
    </source>
</evidence>
<accession>A0A3S0ZGU7</accession>
<dbReference type="Pfam" id="PF01124">
    <property type="entry name" value="MAPEG"/>
    <property type="match status" value="1"/>
</dbReference>
<evidence type="ECO:0000256" key="5">
    <source>
        <dbReference type="ARBA" id="ARBA00022692"/>
    </source>
</evidence>
<evidence type="ECO:0000313" key="15">
    <source>
        <dbReference type="Proteomes" id="UP000286912"/>
    </source>
</evidence>
<keyword evidence="7 13" id="KW-1133">Transmembrane helix</keyword>
<feature type="transmembrane region" description="Helical" evidence="13">
    <location>
        <begin position="71"/>
        <end position="98"/>
    </location>
</feature>
<evidence type="ECO:0000256" key="7">
    <source>
        <dbReference type="ARBA" id="ARBA00022989"/>
    </source>
</evidence>
<keyword evidence="4" id="KW-0808">Transferase</keyword>
<reference evidence="14 15" key="1">
    <citation type="submission" date="2018-12" db="EMBL/GenBank/DDBJ databases">
        <title>three novel Halomonas strain isolated from plants.</title>
        <authorList>
            <person name="Sun C."/>
        </authorList>
    </citation>
    <scope>NUCLEOTIDE SEQUENCE [LARGE SCALE GENOMIC DNA]</scope>
    <source>
        <strain evidence="14 15">RC</strain>
    </source>
</reference>
<dbReference type="EMBL" id="RZHD01000002">
    <property type="protein sequence ID" value="RUR49332.1"/>
    <property type="molecule type" value="Genomic_DNA"/>
</dbReference>
<dbReference type="Gene3D" id="1.20.120.550">
    <property type="entry name" value="Membrane associated eicosanoid/glutathione metabolism-like domain"/>
    <property type="match status" value="1"/>
</dbReference>
<keyword evidence="8" id="KW-0007">Acetylation</keyword>
<gene>
    <name evidence="14" type="ORF">ELY37_01080</name>
</gene>
<dbReference type="Proteomes" id="UP000286912">
    <property type="component" value="Unassembled WGS sequence"/>
</dbReference>
<dbReference type="AlphaFoldDB" id="A0A3S0ZGU7"/>
<evidence type="ECO:0000256" key="8">
    <source>
        <dbReference type="ARBA" id="ARBA00022990"/>
    </source>
</evidence>
<protein>
    <recommendedName>
        <fullName evidence="11">Microsomal glutathione S-transferase 1</fullName>
        <ecNumber evidence="3">2.5.1.18</ecNumber>
    </recommendedName>
</protein>
<evidence type="ECO:0000256" key="2">
    <source>
        <dbReference type="ARBA" id="ARBA00004477"/>
    </source>
</evidence>
<feature type="transmembrane region" description="Helical" evidence="13">
    <location>
        <begin position="118"/>
        <end position="139"/>
    </location>
</feature>
<organism evidence="14 15">
    <name type="scientific">Vreelandella populi</name>
    <dbReference type="NCBI Taxonomy" id="2498858"/>
    <lineage>
        <taxon>Bacteria</taxon>
        <taxon>Pseudomonadati</taxon>
        <taxon>Pseudomonadota</taxon>
        <taxon>Gammaproteobacteria</taxon>
        <taxon>Oceanospirillales</taxon>
        <taxon>Halomonadaceae</taxon>
        <taxon>Vreelandella</taxon>
    </lineage>
</organism>
<comment type="catalytic activity">
    <reaction evidence="12">
        <text>RX + glutathione = an S-substituted glutathione + a halide anion + H(+)</text>
        <dbReference type="Rhea" id="RHEA:16437"/>
        <dbReference type="ChEBI" id="CHEBI:15378"/>
        <dbReference type="ChEBI" id="CHEBI:16042"/>
        <dbReference type="ChEBI" id="CHEBI:17792"/>
        <dbReference type="ChEBI" id="CHEBI:57925"/>
        <dbReference type="ChEBI" id="CHEBI:90779"/>
        <dbReference type="EC" id="2.5.1.18"/>
    </reaction>
    <physiologicalReaction direction="left-to-right" evidence="12">
        <dbReference type="Rhea" id="RHEA:16438"/>
    </physiologicalReaction>
</comment>
<dbReference type="OrthoDB" id="6365081at2"/>
<keyword evidence="6" id="KW-0256">Endoplasmic reticulum</keyword>
<comment type="subcellular location">
    <subcellularLocation>
        <location evidence="2">Endoplasmic reticulum membrane</location>
        <topology evidence="2">Multi-pass membrane protein</topology>
    </subcellularLocation>
</comment>
<dbReference type="RefSeq" id="WP_126949982.1">
    <property type="nucleotide sequence ID" value="NZ_RZHC01000010.1"/>
</dbReference>
<comment type="subunit">
    <text evidence="10">Homotrimer; The trimer binds only one molecule of glutathione.</text>
</comment>
<evidence type="ECO:0000256" key="11">
    <source>
        <dbReference type="ARBA" id="ARBA00039397"/>
    </source>
</evidence>
<dbReference type="SUPFAM" id="SSF161084">
    <property type="entry name" value="MAPEG domain-like"/>
    <property type="match status" value="1"/>
</dbReference>
<evidence type="ECO:0000313" key="14">
    <source>
        <dbReference type="EMBL" id="RUR49332.1"/>
    </source>
</evidence>
<evidence type="ECO:0000256" key="10">
    <source>
        <dbReference type="ARBA" id="ARBA00038540"/>
    </source>
</evidence>
<evidence type="ECO:0000256" key="13">
    <source>
        <dbReference type="SAM" id="Phobius"/>
    </source>
</evidence>
<dbReference type="PANTHER" id="PTHR10689:SF6">
    <property type="entry name" value="MICROSOMAL GLUTATHIONE S-TRANSFERASE 1"/>
    <property type="match status" value="1"/>
</dbReference>
<keyword evidence="9 13" id="KW-0472">Membrane</keyword>
<dbReference type="EC" id="2.5.1.18" evidence="3"/>
<comment type="caution">
    <text evidence="14">The sequence shown here is derived from an EMBL/GenBank/DDBJ whole genome shotgun (WGS) entry which is preliminary data.</text>
</comment>
<evidence type="ECO:0000256" key="1">
    <source>
        <dbReference type="ARBA" id="ARBA00003701"/>
    </source>
</evidence>
<dbReference type="PANTHER" id="PTHR10689">
    <property type="entry name" value="MICROSOMAL GLUTATHIONE S-TRANSFERASE 1"/>
    <property type="match status" value="1"/>
</dbReference>
<dbReference type="InterPro" id="IPR001129">
    <property type="entry name" value="Membr-assoc_MAPEG"/>
</dbReference>
<evidence type="ECO:0000256" key="4">
    <source>
        <dbReference type="ARBA" id="ARBA00022679"/>
    </source>
</evidence>
<dbReference type="GO" id="GO:0004364">
    <property type="term" value="F:glutathione transferase activity"/>
    <property type="evidence" value="ECO:0007669"/>
    <property type="project" value="UniProtKB-EC"/>
</dbReference>
<sequence length="140" mass="15659">MDEAVYWYALATVLLFAKMFATSLYQGFHRITKMTFKTPEDAAMAGKSPAQEELPQVQKASKAWSNDLENIPIFLGLGVAYVLVGASSGLAMWLFMLFTASRYCHTLCYLNALQPWRTISYGVGILCMIIMCIQILTVLI</sequence>
<name>A0A3S0ZGU7_9GAMM</name>
<evidence type="ECO:0000256" key="9">
    <source>
        <dbReference type="ARBA" id="ARBA00023136"/>
    </source>
</evidence>
<dbReference type="GO" id="GO:0016020">
    <property type="term" value="C:membrane"/>
    <property type="evidence" value="ECO:0007669"/>
    <property type="project" value="InterPro"/>
</dbReference>
<evidence type="ECO:0000256" key="12">
    <source>
        <dbReference type="ARBA" id="ARBA00049385"/>
    </source>
</evidence>
<proteinExistence type="predicted"/>
<feature type="transmembrane region" description="Helical" evidence="13">
    <location>
        <begin position="6"/>
        <end position="28"/>
    </location>
</feature>